<keyword evidence="7" id="KW-0139">CF(1)</keyword>
<sequence length="52" mass="5620">MYAQRLSDVVAHLAAANISNVKGTLLDKRDVKKVGFLVITSDRGLVGVITQH</sequence>
<evidence type="ECO:0000256" key="7">
    <source>
        <dbReference type="ARBA" id="ARBA00023196"/>
    </source>
</evidence>
<dbReference type="InterPro" id="IPR035968">
    <property type="entry name" value="ATP_synth_F1_ATPase_gsu"/>
</dbReference>
<evidence type="ECO:0000256" key="3">
    <source>
        <dbReference type="ARBA" id="ARBA00022448"/>
    </source>
</evidence>
<gene>
    <name evidence="9" type="primary">atpG_1</name>
    <name evidence="9" type="ORF">NCTC13645_00427</name>
</gene>
<evidence type="ECO:0000256" key="2">
    <source>
        <dbReference type="ARBA" id="ARBA00007681"/>
    </source>
</evidence>
<keyword evidence="3" id="KW-0813">Transport</keyword>
<keyword evidence="5" id="KW-0406">Ion transport</keyword>
<dbReference type="Gene3D" id="3.40.1380.10">
    <property type="match status" value="1"/>
</dbReference>
<dbReference type="Proteomes" id="UP000254621">
    <property type="component" value="Unassembled WGS sequence"/>
</dbReference>
<dbReference type="GO" id="GO:0046933">
    <property type="term" value="F:proton-transporting ATP synthase activity, rotational mechanism"/>
    <property type="evidence" value="ECO:0007669"/>
    <property type="project" value="InterPro"/>
</dbReference>
<evidence type="ECO:0000256" key="4">
    <source>
        <dbReference type="ARBA" id="ARBA00022781"/>
    </source>
</evidence>
<dbReference type="AlphaFoldDB" id="A0A380NXZ0"/>
<keyword evidence="6" id="KW-0472">Membrane</keyword>
<evidence type="ECO:0000313" key="10">
    <source>
        <dbReference type="Proteomes" id="UP000254621"/>
    </source>
</evidence>
<proteinExistence type="inferred from homology"/>
<reference evidence="9 10" key="1">
    <citation type="submission" date="2018-06" db="EMBL/GenBank/DDBJ databases">
        <authorList>
            <consortium name="Pathogen Informatics"/>
            <person name="Doyle S."/>
        </authorList>
    </citation>
    <scope>NUCLEOTIDE SEQUENCE [LARGE SCALE GENOMIC DNA]</scope>
    <source>
        <strain evidence="9 10">NCTC13645</strain>
    </source>
</reference>
<evidence type="ECO:0000256" key="8">
    <source>
        <dbReference type="ARBA" id="ARBA00023310"/>
    </source>
</evidence>
<comment type="similarity">
    <text evidence="2">Belongs to the ATPase gamma chain family.</text>
</comment>
<evidence type="ECO:0000256" key="5">
    <source>
        <dbReference type="ARBA" id="ARBA00023065"/>
    </source>
</evidence>
<dbReference type="GO" id="GO:0045259">
    <property type="term" value="C:proton-transporting ATP synthase complex"/>
    <property type="evidence" value="ECO:0007669"/>
    <property type="project" value="UniProtKB-KW"/>
</dbReference>
<dbReference type="EMBL" id="UHIV01000001">
    <property type="protein sequence ID" value="SUP52535.1"/>
    <property type="molecule type" value="Genomic_DNA"/>
</dbReference>
<evidence type="ECO:0000313" key="9">
    <source>
        <dbReference type="EMBL" id="SUP52535.1"/>
    </source>
</evidence>
<protein>
    <submittedName>
        <fullName evidence="9">F-ATPase gamma subunit</fullName>
    </submittedName>
</protein>
<comment type="subcellular location">
    <subcellularLocation>
        <location evidence="1">Membrane</location>
        <topology evidence="1">Peripheral membrane protein</topology>
    </subcellularLocation>
</comment>
<dbReference type="SUPFAM" id="SSF52943">
    <property type="entry name" value="ATP synthase (F1-ATPase), gamma subunit"/>
    <property type="match status" value="1"/>
</dbReference>
<evidence type="ECO:0000256" key="6">
    <source>
        <dbReference type="ARBA" id="ARBA00023136"/>
    </source>
</evidence>
<keyword evidence="4" id="KW-0375">Hydrogen ion transport</keyword>
<accession>A0A380NXZ0</accession>
<evidence type="ECO:0000256" key="1">
    <source>
        <dbReference type="ARBA" id="ARBA00004170"/>
    </source>
</evidence>
<name>A0A380NXZ0_WEIVI</name>
<keyword evidence="8" id="KW-0066">ATP synthesis</keyword>
<organism evidence="9 10">
    <name type="scientific">Weissella viridescens</name>
    <name type="common">Lactobacillus viridescens</name>
    <dbReference type="NCBI Taxonomy" id="1629"/>
    <lineage>
        <taxon>Bacteria</taxon>
        <taxon>Bacillati</taxon>
        <taxon>Bacillota</taxon>
        <taxon>Bacilli</taxon>
        <taxon>Lactobacillales</taxon>
        <taxon>Lactobacillaceae</taxon>
        <taxon>Weissella</taxon>
    </lineage>
</organism>